<sequence>MSVMSSSLPNSSAKRLDVRTVVCTGMLCAIAYVVMLVSKTIFAPLTVVGFLTFDMKDVIIAIGGFLYGPLNALCISVVTSLIEMVTVSDTGPIGLLMNVLSTIAFVCPAAFIYKRRQKLSAAVVGLVIGGILMTAIMLLWNYLITPLYMNVPRDVVVAMLPTAFLPFNLVKALMNGALTMLLYKPVVTALRKARLVPEHESSGQAHKRRTIGVTIVAIILLATAVLLGLVLSGVI</sequence>
<evidence type="ECO:0000256" key="4">
    <source>
        <dbReference type="ARBA" id="ARBA00022475"/>
    </source>
</evidence>
<evidence type="ECO:0000256" key="6">
    <source>
        <dbReference type="ARBA" id="ARBA00022989"/>
    </source>
</evidence>
<reference evidence="9 10" key="1">
    <citation type="submission" date="2024-03" db="EMBL/GenBank/DDBJ databases">
        <title>Human intestinal bacterial collection.</title>
        <authorList>
            <person name="Pauvert C."/>
            <person name="Hitch T.C.A."/>
            <person name="Clavel T."/>
        </authorList>
    </citation>
    <scope>NUCLEOTIDE SEQUENCE [LARGE SCALE GENOMIC DNA]</scope>
    <source>
        <strain evidence="9 10">CLA-AP-H29</strain>
    </source>
</reference>
<feature type="transmembrane region" description="Helical" evidence="8">
    <location>
        <begin position="120"/>
        <end position="143"/>
    </location>
</feature>
<keyword evidence="3" id="KW-0813">Transport</keyword>
<proteinExistence type="inferred from homology"/>
<evidence type="ECO:0000256" key="8">
    <source>
        <dbReference type="SAM" id="Phobius"/>
    </source>
</evidence>
<evidence type="ECO:0000256" key="7">
    <source>
        <dbReference type="ARBA" id="ARBA00023136"/>
    </source>
</evidence>
<feature type="transmembrane region" description="Helical" evidence="8">
    <location>
        <begin position="93"/>
        <end position="113"/>
    </location>
</feature>
<feature type="transmembrane region" description="Helical" evidence="8">
    <location>
        <begin position="58"/>
        <end position="81"/>
    </location>
</feature>
<evidence type="ECO:0000256" key="2">
    <source>
        <dbReference type="ARBA" id="ARBA00005540"/>
    </source>
</evidence>
<protein>
    <submittedName>
        <fullName evidence="9">ECF transporter S component</fullName>
    </submittedName>
</protein>
<dbReference type="Gene3D" id="1.10.1760.20">
    <property type="match status" value="1"/>
</dbReference>
<keyword evidence="6 8" id="KW-1133">Transmembrane helix</keyword>
<evidence type="ECO:0000256" key="1">
    <source>
        <dbReference type="ARBA" id="ARBA00004651"/>
    </source>
</evidence>
<keyword evidence="10" id="KW-1185">Reference proteome</keyword>
<keyword evidence="4" id="KW-1003">Cell membrane</keyword>
<comment type="subcellular location">
    <subcellularLocation>
        <location evidence="1">Cell membrane</location>
        <topology evidence="1">Multi-pass membrane protein</topology>
    </subcellularLocation>
</comment>
<evidence type="ECO:0000256" key="3">
    <source>
        <dbReference type="ARBA" id="ARBA00022448"/>
    </source>
</evidence>
<accession>A0ABV1E9T3</accession>
<dbReference type="RefSeq" id="WP_349231502.1">
    <property type="nucleotide sequence ID" value="NZ_JBBMFK010000009.1"/>
</dbReference>
<feature type="transmembrane region" description="Helical" evidence="8">
    <location>
        <begin position="163"/>
        <end position="183"/>
    </location>
</feature>
<evidence type="ECO:0000313" key="9">
    <source>
        <dbReference type="EMBL" id="MEQ2443201.1"/>
    </source>
</evidence>
<dbReference type="InterPro" id="IPR024529">
    <property type="entry name" value="ECF_trnsprt_substrate-spec"/>
</dbReference>
<evidence type="ECO:0000256" key="5">
    <source>
        <dbReference type="ARBA" id="ARBA00022692"/>
    </source>
</evidence>
<dbReference type="PANTHER" id="PTHR38438:SF1">
    <property type="entry name" value="RIBOFLAVIN TRANSPORTER RIBU"/>
    <property type="match status" value="1"/>
</dbReference>
<dbReference type="PANTHER" id="PTHR38438">
    <property type="entry name" value="RIBOFLAVIN TRANSPORTER RIBU"/>
    <property type="match status" value="1"/>
</dbReference>
<dbReference type="Pfam" id="PF12822">
    <property type="entry name" value="ECF_trnsprt"/>
    <property type="match status" value="1"/>
</dbReference>
<feature type="transmembrane region" description="Helical" evidence="8">
    <location>
        <begin position="211"/>
        <end position="234"/>
    </location>
</feature>
<organism evidence="9 10">
    <name type="scientific">Pseudoflavonifractor intestinihominis</name>
    <dbReference type="NCBI Taxonomy" id="3133171"/>
    <lineage>
        <taxon>Bacteria</taxon>
        <taxon>Bacillati</taxon>
        <taxon>Bacillota</taxon>
        <taxon>Clostridia</taxon>
        <taxon>Eubacteriales</taxon>
        <taxon>Oscillospiraceae</taxon>
        <taxon>Pseudoflavonifractor</taxon>
    </lineage>
</organism>
<dbReference type="InterPro" id="IPR025720">
    <property type="entry name" value="RibU"/>
</dbReference>
<feature type="transmembrane region" description="Helical" evidence="8">
    <location>
        <begin position="29"/>
        <end position="51"/>
    </location>
</feature>
<dbReference type="EMBL" id="JBBMFK010000009">
    <property type="protein sequence ID" value="MEQ2443201.1"/>
    <property type="molecule type" value="Genomic_DNA"/>
</dbReference>
<name>A0ABV1E9T3_9FIRM</name>
<comment type="caution">
    <text evidence="9">The sequence shown here is derived from an EMBL/GenBank/DDBJ whole genome shotgun (WGS) entry which is preliminary data.</text>
</comment>
<keyword evidence="5 8" id="KW-0812">Transmembrane</keyword>
<gene>
    <name evidence="9" type="ORF">WMO64_06940</name>
</gene>
<evidence type="ECO:0000313" key="10">
    <source>
        <dbReference type="Proteomes" id="UP001464378"/>
    </source>
</evidence>
<dbReference type="Proteomes" id="UP001464378">
    <property type="component" value="Unassembled WGS sequence"/>
</dbReference>
<keyword evidence="7 8" id="KW-0472">Membrane</keyword>
<comment type="similarity">
    <text evidence="2">Belongs to the prokaryotic riboflavin transporter (P-RFT) (TC 2.A.87) family.</text>
</comment>